<dbReference type="GO" id="GO:0008270">
    <property type="term" value="F:zinc ion binding"/>
    <property type="evidence" value="ECO:0007669"/>
    <property type="project" value="UniProtKB-KW"/>
</dbReference>
<feature type="compositionally biased region" description="Polar residues" evidence="5">
    <location>
        <begin position="935"/>
        <end position="945"/>
    </location>
</feature>
<evidence type="ECO:0000256" key="5">
    <source>
        <dbReference type="SAM" id="MobiDB-lite"/>
    </source>
</evidence>
<sequence>MEMDLIASGVAEEDAVLELDDYNNSDVANFGGERCGICMDIIIDRGVLDCCQHWFCFVCIDNWATITNLCPLCQNEFQLITCVPVYDTIGSSKVDDDSYSRDDDWSIEGKNNTLSFPSYYIDENAVICLDGEGCKIRSGSVTAEGDSNLDTSIACDSCDLWYHAFCVGFDPESTSENTWLCPRCIVDEVSPKPDDNLEHGSNYPCSSENANTECAARDTYSKKVSISVADAGETAIVVSMVGDGKLAEEPREIIQPKIEVDEELVTQTFILTSEDDSQKLTASSMEISTTHPTLKARELELSLSCDISLNADKSLNERSSFGGNKISSVELAEESHISNIPSDNSSVMGVHLGLSVGSFLSVDEMDNNGTKDQMNEDVKENNDSKEHICKADKTIANAKVNVPGTTAVKRKHSNCSLKLVFKCGHVMNVDRDGEKKSEIETSSKKIKTEEGIQPISPEDKTRSYALDDSKNGMMIENPTDYKDVRPEKGNAPADIMSIVQGKNRKTSKRTRLPNTGDKSSKEPENMAGLRVKKIMKRTAEDNESSAAVQNLRKEIREAVRSKSAKDIDENLFDPKLLAAFRAAVSVPKDESVKTLSHLAVKGRKSILQKSKVRENLTKKIYATNNGRRKRAWDRDCEVEFWKHRCLTTSKPEKIQTLKSVLDLLRKDPENTETEQTSERQGSNPILSRLYLADTSVFPRKDDIKPLSALKTSGDSDKQPTAGKFPKVSISASSSAETDKGLSKVVKKNNLPSQKSNAASSKAHPTRHSEGSSVSSLGSSKSNASKEVAAKSDDMKKDKRKWALEVLARKTSGAREGAANENQEDLAVFKGSYPLLAQLPIDMRPALAPSRHNKIPMSVRQAQLYRLTEHLLRKANLPVIRRTAEAELAVADAINIEKAVADRSSSKPVYLNLCSQEILHRSETSKSSGAPDVDNSIPSSNSTEKSGQSEKENSDNLVIEDALKNAGLFDSPPNSPDQSTENLPEEGSLKSIREEGPEDVIEMGEGPDLDIYGEFEYDLDDEDYIGVGAAKVSKVIQPEEGASKLKVVFSTFNSEKSGTTLDSEKTQNSEMLGNQTGAESTKEDGVENPCIPQEKIFGEEGEEPSVAECEELYGPDKEPLITKFPESIKPYVVNNAEASAGNEPSKSHETSVGRNSSAGETSPNRSEVGDTVPQKDKKSKEDTTKRPDNSISKKVEVYIKEHLRPLCKSGVITVEQYRWAVAKTTEKVMKYHSNAKNANFLIKEGEKVKKLSEQYVETAKQKSKGDLS</sequence>
<dbReference type="SMART" id="SM00184">
    <property type="entry name" value="RING"/>
    <property type="match status" value="2"/>
</dbReference>
<dbReference type="PROSITE" id="PS00518">
    <property type="entry name" value="ZF_RING_1"/>
    <property type="match status" value="1"/>
</dbReference>
<evidence type="ECO:0000256" key="3">
    <source>
        <dbReference type="ARBA" id="ARBA00022833"/>
    </source>
</evidence>
<keyword evidence="9" id="KW-1185">Reference proteome</keyword>
<dbReference type="Proteomes" id="UP000583929">
    <property type="component" value="Unassembled WGS sequence"/>
</dbReference>
<feature type="region of interest" description="Disordered" evidence="5">
    <location>
        <begin position="1054"/>
        <end position="1088"/>
    </location>
</feature>
<organism evidence="8 9">
    <name type="scientific">Cannabis sativa</name>
    <name type="common">Hemp</name>
    <name type="synonym">Marijuana</name>
    <dbReference type="NCBI Taxonomy" id="3483"/>
    <lineage>
        <taxon>Eukaryota</taxon>
        <taxon>Viridiplantae</taxon>
        <taxon>Streptophyta</taxon>
        <taxon>Embryophyta</taxon>
        <taxon>Tracheophyta</taxon>
        <taxon>Spermatophyta</taxon>
        <taxon>Magnoliopsida</taxon>
        <taxon>eudicotyledons</taxon>
        <taxon>Gunneridae</taxon>
        <taxon>Pentapetalae</taxon>
        <taxon>rosids</taxon>
        <taxon>fabids</taxon>
        <taxon>Rosales</taxon>
        <taxon>Cannabaceae</taxon>
        <taxon>Cannabis</taxon>
    </lineage>
</organism>
<keyword evidence="1" id="KW-0479">Metal-binding</keyword>
<evidence type="ECO:0000259" key="7">
    <source>
        <dbReference type="PROSITE" id="PS50089"/>
    </source>
</evidence>
<keyword evidence="2 4" id="KW-0863">Zinc-finger</keyword>
<feature type="region of interest" description="Disordered" evidence="5">
    <location>
        <begin position="666"/>
        <end position="685"/>
    </location>
</feature>
<dbReference type="SUPFAM" id="SSF57850">
    <property type="entry name" value="RING/U-box"/>
    <property type="match status" value="1"/>
</dbReference>
<dbReference type="Pfam" id="PF00628">
    <property type="entry name" value="PHD"/>
    <property type="match status" value="1"/>
</dbReference>
<evidence type="ECO:0000259" key="6">
    <source>
        <dbReference type="PROSITE" id="PS50016"/>
    </source>
</evidence>
<feature type="domain" description="RING-type" evidence="7">
    <location>
        <begin position="35"/>
        <end position="74"/>
    </location>
</feature>
<proteinExistence type="predicted"/>
<dbReference type="SUPFAM" id="SSF57903">
    <property type="entry name" value="FYVE/PHD zinc finger"/>
    <property type="match status" value="1"/>
</dbReference>
<comment type="caution">
    <text evidence="8">The sequence shown here is derived from an EMBL/GenBank/DDBJ whole genome shotgun (WGS) entry which is preliminary data.</text>
</comment>
<gene>
    <name evidence="8" type="ORF">G4B88_006488</name>
</gene>
<feature type="region of interest" description="Disordered" evidence="5">
    <location>
        <begin position="1134"/>
        <end position="1193"/>
    </location>
</feature>
<feature type="compositionally biased region" description="Basic and acidic residues" evidence="5">
    <location>
        <begin position="479"/>
        <end position="488"/>
    </location>
</feature>
<feature type="compositionally biased region" description="Polar residues" evidence="5">
    <location>
        <begin position="1151"/>
        <end position="1164"/>
    </location>
</feature>
<dbReference type="GO" id="GO:0061630">
    <property type="term" value="F:ubiquitin protein ligase activity"/>
    <property type="evidence" value="ECO:0007669"/>
    <property type="project" value="TreeGrafter"/>
</dbReference>
<feature type="region of interest" description="Disordered" evidence="5">
    <location>
        <begin position="470"/>
        <end position="489"/>
    </location>
</feature>
<protein>
    <submittedName>
        <fullName evidence="8">Uncharacterized protein</fullName>
    </submittedName>
</protein>
<feature type="region of interest" description="Disordered" evidence="5">
    <location>
        <begin position="965"/>
        <end position="1005"/>
    </location>
</feature>
<feature type="region of interest" description="Disordered" evidence="5">
    <location>
        <begin position="498"/>
        <end position="525"/>
    </location>
</feature>
<feature type="region of interest" description="Disordered" evidence="5">
    <location>
        <begin position="707"/>
        <end position="795"/>
    </location>
</feature>
<keyword evidence="3" id="KW-0862">Zinc</keyword>
<feature type="compositionally biased region" description="Basic and acidic residues" evidence="5">
    <location>
        <begin position="1172"/>
        <end position="1193"/>
    </location>
</feature>
<dbReference type="InterPro" id="IPR019787">
    <property type="entry name" value="Znf_PHD-finger"/>
</dbReference>
<dbReference type="InterPro" id="IPR001841">
    <property type="entry name" value="Znf_RING"/>
</dbReference>
<feature type="domain" description="PHD-type" evidence="6">
    <location>
        <begin position="67"/>
        <end position="187"/>
    </location>
</feature>
<dbReference type="InterPro" id="IPR017907">
    <property type="entry name" value="Znf_RING_CS"/>
</dbReference>
<feature type="compositionally biased region" description="Polar residues" evidence="5">
    <location>
        <begin position="1067"/>
        <end position="1078"/>
    </location>
</feature>
<dbReference type="InterPro" id="IPR011011">
    <property type="entry name" value="Znf_FYVE_PHD"/>
</dbReference>
<name>A0A7J6H4P6_CANSA</name>
<dbReference type="SMART" id="SM00249">
    <property type="entry name" value="PHD"/>
    <property type="match status" value="1"/>
</dbReference>
<dbReference type="InterPro" id="IPR013083">
    <property type="entry name" value="Znf_RING/FYVE/PHD"/>
</dbReference>
<evidence type="ECO:0000313" key="8">
    <source>
        <dbReference type="EMBL" id="KAF4389429.1"/>
    </source>
</evidence>
<feature type="compositionally biased region" description="Low complexity" evidence="5">
    <location>
        <begin position="770"/>
        <end position="784"/>
    </location>
</feature>
<evidence type="ECO:0000256" key="1">
    <source>
        <dbReference type="ARBA" id="ARBA00022723"/>
    </source>
</evidence>
<dbReference type="PROSITE" id="PS50089">
    <property type="entry name" value="ZF_RING_2"/>
    <property type="match status" value="1"/>
</dbReference>
<dbReference type="Pfam" id="PF13639">
    <property type="entry name" value="zf-RING_2"/>
    <property type="match status" value="1"/>
</dbReference>
<feature type="compositionally biased region" description="Acidic residues" evidence="5">
    <location>
        <begin position="995"/>
        <end position="1005"/>
    </location>
</feature>
<dbReference type="PROSITE" id="PS50016">
    <property type="entry name" value="ZF_PHD_2"/>
    <property type="match status" value="1"/>
</dbReference>
<evidence type="ECO:0000256" key="2">
    <source>
        <dbReference type="ARBA" id="ARBA00022771"/>
    </source>
</evidence>
<dbReference type="AlphaFoldDB" id="A0A7J6H4P6"/>
<evidence type="ECO:0000256" key="4">
    <source>
        <dbReference type="PROSITE-ProRule" id="PRU00175"/>
    </source>
</evidence>
<dbReference type="InterPro" id="IPR001965">
    <property type="entry name" value="Znf_PHD"/>
</dbReference>
<accession>A0A7J6H4P6</accession>
<dbReference type="PANTHER" id="PTHR15315">
    <property type="entry name" value="RING FINGER PROTEIN 41, 151"/>
    <property type="match status" value="1"/>
</dbReference>
<reference evidence="8 9" key="1">
    <citation type="journal article" date="2020" name="bioRxiv">
        <title>Sequence and annotation of 42 cannabis genomes reveals extensive copy number variation in cannabinoid synthesis and pathogen resistance genes.</title>
        <authorList>
            <person name="Mckernan K.J."/>
            <person name="Helbert Y."/>
            <person name="Kane L.T."/>
            <person name="Ebling H."/>
            <person name="Zhang L."/>
            <person name="Liu B."/>
            <person name="Eaton Z."/>
            <person name="Mclaughlin S."/>
            <person name="Kingan S."/>
            <person name="Baybayan P."/>
            <person name="Concepcion G."/>
            <person name="Jordan M."/>
            <person name="Riva A."/>
            <person name="Barbazuk W."/>
            <person name="Harkins T."/>
        </authorList>
    </citation>
    <scope>NUCLEOTIDE SEQUENCE [LARGE SCALE GENOMIC DNA]</scope>
    <source>
        <strain evidence="9">cv. Jamaican Lion 4</strain>
        <tissue evidence="8">Leaf</tissue>
    </source>
</reference>
<evidence type="ECO:0000313" key="9">
    <source>
        <dbReference type="Proteomes" id="UP000583929"/>
    </source>
</evidence>
<feature type="compositionally biased region" description="Basic residues" evidence="5">
    <location>
        <begin position="502"/>
        <end position="511"/>
    </location>
</feature>
<dbReference type="EMBL" id="JAATIQ010000067">
    <property type="protein sequence ID" value="KAF4389429.1"/>
    <property type="molecule type" value="Genomic_DNA"/>
</dbReference>
<dbReference type="Gene3D" id="3.30.40.10">
    <property type="entry name" value="Zinc/RING finger domain, C3HC4 (zinc finger)"/>
    <property type="match status" value="2"/>
</dbReference>
<feature type="compositionally biased region" description="Polar residues" evidence="5">
    <location>
        <begin position="749"/>
        <end position="759"/>
    </location>
</feature>
<dbReference type="GO" id="GO:0016567">
    <property type="term" value="P:protein ubiquitination"/>
    <property type="evidence" value="ECO:0007669"/>
    <property type="project" value="TreeGrafter"/>
</dbReference>
<dbReference type="PANTHER" id="PTHR15315:SF26">
    <property type="entry name" value="E3 UBIQUITIN-PROTEIN LIGASE NRDP1"/>
    <property type="match status" value="1"/>
</dbReference>
<feature type="region of interest" description="Disordered" evidence="5">
    <location>
        <begin position="921"/>
        <end position="953"/>
    </location>
</feature>